<sequence>MAPLDHLRQHGAAHEIRAGEVHRDHAFELGGVSVVTVVEAADASHVAQHVDLTERVGHFSHD</sequence>
<name>A0A6J6IXD0_9ZZZZ</name>
<dbReference type="EMBL" id="CAEZVK010000049">
    <property type="protein sequence ID" value="CAB4629105.1"/>
    <property type="molecule type" value="Genomic_DNA"/>
</dbReference>
<reference evidence="1" key="1">
    <citation type="submission" date="2020-05" db="EMBL/GenBank/DDBJ databases">
        <authorList>
            <person name="Chiriac C."/>
            <person name="Salcher M."/>
            <person name="Ghai R."/>
            <person name="Kavagutti S V."/>
        </authorList>
    </citation>
    <scope>NUCLEOTIDE SEQUENCE</scope>
</reference>
<proteinExistence type="predicted"/>
<protein>
    <submittedName>
        <fullName evidence="1">Unannotated protein</fullName>
    </submittedName>
</protein>
<accession>A0A6J6IXD0</accession>
<organism evidence="1">
    <name type="scientific">freshwater metagenome</name>
    <dbReference type="NCBI Taxonomy" id="449393"/>
    <lineage>
        <taxon>unclassified sequences</taxon>
        <taxon>metagenomes</taxon>
        <taxon>ecological metagenomes</taxon>
    </lineage>
</organism>
<dbReference type="AlphaFoldDB" id="A0A6J6IXD0"/>
<gene>
    <name evidence="1" type="ORF">UFOPK2000_00595</name>
</gene>
<evidence type="ECO:0000313" key="1">
    <source>
        <dbReference type="EMBL" id="CAB4629105.1"/>
    </source>
</evidence>